<organism evidence="1 2">
    <name type="scientific">Kipferlia bialata</name>
    <dbReference type="NCBI Taxonomy" id="797122"/>
    <lineage>
        <taxon>Eukaryota</taxon>
        <taxon>Metamonada</taxon>
        <taxon>Carpediemonas-like organisms</taxon>
        <taxon>Kipferlia</taxon>
    </lineage>
</organism>
<proteinExistence type="predicted"/>
<protein>
    <submittedName>
        <fullName evidence="1">Uncharacterized protein</fullName>
    </submittedName>
</protein>
<evidence type="ECO:0000313" key="1">
    <source>
        <dbReference type="EMBL" id="GIQ80539.1"/>
    </source>
</evidence>
<reference evidence="1 2" key="1">
    <citation type="journal article" date="2018" name="PLoS ONE">
        <title>The draft genome of Kipferlia bialata reveals reductive genome evolution in fornicate parasites.</title>
        <authorList>
            <person name="Tanifuji G."/>
            <person name="Takabayashi S."/>
            <person name="Kume K."/>
            <person name="Takagi M."/>
            <person name="Nakayama T."/>
            <person name="Kamikawa R."/>
            <person name="Inagaki Y."/>
            <person name="Hashimoto T."/>
        </authorList>
    </citation>
    <scope>NUCLEOTIDE SEQUENCE [LARGE SCALE GENOMIC DNA]</scope>
    <source>
        <strain evidence="1">NY0173</strain>
    </source>
</reference>
<dbReference type="Proteomes" id="UP000265618">
    <property type="component" value="Unassembled WGS sequence"/>
</dbReference>
<comment type="caution">
    <text evidence="1">The sequence shown here is derived from an EMBL/GenBank/DDBJ whole genome shotgun (WGS) entry which is preliminary data.</text>
</comment>
<gene>
    <name evidence="1" type="ORF">KIPB_001353</name>
</gene>
<evidence type="ECO:0000313" key="2">
    <source>
        <dbReference type="Proteomes" id="UP000265618"/>
    </source>
</evidence>
<sequence>MSKLDAGVVSRMTEYYRTKGERPTSSYTREELEQRMRDMDATYSHFLRVYEAQKNGRDVLKRSFARVLPHIIADSGGISCSDMPDIQGAVRGTAEDLRARLLGINPGIIRNMVKAAEEAFPMMQLFPDINLVMLEPARM</sequence>
<dbReference type="EMBL" id="BDIP01000190">
    <property type="protein sequence ID" value="GIQ80539.1"/>
    <property type="molecule type" value="Genomic_DNA"/>
</dbReference>
<accession>A0A9K3CRX0</accession>
<name>A0A9K3CRX0_9EUKA</name>
<keyword evidence="2" id="KW-1185">Reference proteome</keyword>
<dbReference type="AlphaFoldDB" id="A0A9K3CRX0"/>